<dbReference type="GO" id="GO:0019783">
    <property type="term" value="F:ubiquitin-like protein peptidase activity"/>
    <property type="evidence" value="ECO:0007669"/>
    <property type="project" value="UniProtKB-ARBA"/>
</dbReference>
<dbReference type="GO" id="GO:0006508">
    <property type="term" value="P:proteolysis"/>
    <property type="evidence" value="ECO:0007669"/>
    <property type="project" value="UniProtKB-KW"/>
</dbReference>
<proteinExistence type="inferred from homology"/>
<keyword evidence="2" id="KW-0645">Protease</keyword>
<dbReference type="InterPro" id="IPR003653">
    <property type="entry name" value="Peptidase_C48_C"/>
</dbReference>
<feature type="domain" description="Ubiquitin-like protease family profile" evidence="5">
    <location>
        <begin position="22"/>
        <end position="208"/>
    </location>
</feature>
<dbReference type="Pfam" id="PF02902">
    <property type="entry name" value="Peptidase_C48"/>
    <property type="match status" value="1"/>
</dbReference>
<gene>
    <name evidence="6" type="ORF">CYLTODRAFT_459371</name>
</gene>
<accession>A0A0D7AVX1</accession>
<feature type="region of interest" description="Disordered" evidence="4">
    <location>
        <begin position="267"/>
        <end position="373"/>
    </location>
</feature>
<organism evidence="6 7">
    <name type="scientific">Cylindrobasidium torrendii FP15055 ss-10</name>
    <dbReference type="NCBI Taxonomy" id="1314674"/>
    <lineage>
        <taxon>Eukaryota</taxon>
        <taxon>Fungi</taxon>
        <taxon>Dikarya</taxon>
        <taxon>Basidiomycota</taxon>
        <taxon>Agaricomycotina</taxon>
        <taxon>Agaricomycetes</taxon>
        <taxon>Agaricomycetidae</taxon>
        <taxon>Agaricales</taxon>
        <taxon>Marasmiineae</taxon>
        <taxon>Physalacriaceae</taxon>
        <taxon>Cylindrobasidium</taxon>
    </lineage>
</organism>
<reference evidence="6 7" key="1">
    <citation type="journal article" date="2015" name="Fungal Genet. Biol.">
        <title>Evolution of novel wood decay mechanisms in Agaricales revealed by the genome sequences of Fistulina hepatica and Cylindrobasidium torrendii.</title>
        <authorList>
            <person name="Floudas D."/>
            <person name="Held B.W."/>
            <person name="Riley R."/>
            <person name="Nagy L.G."/>
            <person name="Koehler G."/>
            <person name="Ransdell A.S."/>
            <person name="Younus H."/>
            <person name="Chow J."/>
            <person name="Chiniquy J."/>
            <person name="Lipzen A."/>
            <person name="Tritt A."/>
            <person name="Sun H."/>
            <person name="Haridas S."/>
            <person name="LaButti K."/>
            <person name="Ohm R.A."/>
            <person name="Kues U."/>
            <person name="Blanchette R.A."/>
            <person name="Grigoriev I.V."/>
            <person name="Minto R.E."/>
            <person name="Hibbett D.S."/>
        </authorList>
    </citation>
    <scope>NUCLEOTIDE SEQUENCE [LARGE SCALE GENOMIC DNA]</scope>
    <source>
        <strain evidence="6 7">FP15055 ss-10</strain>
    </source>
</reference>
<name>A0A0D7AVX1_9AGAR</name>
<dbReference type="STRING" id="1314674.A0A0D7AVX1"/>
<keyword evidence="3" id="KW-0378">Hydrolase</keyword>
<comment type="similarity">
    <text evidence="1">Belongs to the peptidase C48 family.</text>
</comment>
<dbReference type="PROSITE" id="PS50600">
    <property type="entry name" value="ULP_PROTEASE"/>
    <property type="match status" value="1"/>
</dbReference>
<evidence type="ECO:0000313" key="7">
    <source>
        <dbReference type="Proteomes" id="UP000054007"/>
    </source>
</evidence>
<keyword evidence="7" id="KW-1185">Reference proteome</keyword>
<sequence length="1550" mass="174081">MHCPKLLYDESLKTEVRLCDGREILFEDLKCVINGQEKLCGTFINAYCRALHQKASANHQMSSSWCIFSSLLASQVRGDIPQDLCYQMDLNHWIQSAAGPNLECLLTYTRWLFPLSPDTPYHWVLGWIDWSNKSIVIFDSIPHAASHVWAEETMLDAIEVILDRLGRPIPEWTKQDEWESTVRHPRMGQQQTDNWSCGLFVLMAVESIAMGTDVVGAEDGEKHGMHQRALELVLALPIRARCRPQTEVDIAMDTGVEGSIETVIDTDTESDVDCDPGQSLPTSPLSRPMHHRRRCWGMKENIIPRQAPTRNGSFDESRRKRKLPLESESPNQKTRTRSCLPMPLPDAAVRPANFALPVDGNQRKREPRRSEGERRQLLEADVWAGAVEPTRVYCNGCMRWGSLMKETAKNYVPYAPANWKTHKRHCAGQTGTQTKRKLVSTSIEAESGVPGACGAKKVARKYSRWLQQHPLPIPVRPAALSSEIVAERMSQPCVHFDGSEYQPYIDLTPTRNLGGVPHRLEAQAARLLFLWKKLPPLKSHCIDKRLEGLGSQSSILPSWGNESLAIALWTQKEIDRLDQVLRLFRRWEVNYHGRYVKSSECEGITTNSNGIRTHCQRLAQDQSFRTAVYRKKVEACLPEDELCTRLKARTRYTSNFTMQAFDKTKAMQVLNDDMLWSIKHSLEKDDTVRCSLSLASHARNGDLKNNDTLTAVASVFNNRLDRELSGNKHAAKGIRYGKSGPAYLNFCLLMRSNGGSSRKQYEHYTSLMGGPSIRHLRSLVSSSSDALQNPMLVWENFGRVRRYMDSVGYSGPMTVGIDCTKVKERLNYSPLFGGHILGSTLPLSACLVQDVEDIDIVVQRVKDEDLGAKQARAVLLQAPIPGLEPIDVALIPVDGKDTAITIAQVHEQTLKFAADHNITVVVLAADGAAAELGAQQQHDERSDAIDHFVYNNEKHGICLRVPIVEGHGPVVSVQDASHARKTGRNQPQHGTHTASLGTGHLVNDSIVQLWETNEAGIVAGDVFNVDKQDCSAGRRIFGPDCIAALTETKDGKVVIRKEKGIFAYIWFLGLLWDAWLKVYMSPQDRVACALRTQFWLHYWQKHIEFLATKFPDLYSLERSFISPASFNIFNRLCDTLVSLTLIFAEYYPEIPFCPWKLGTDFVEHALISHVLNSMPLLHNLIAKPLRCMFPVVLVSIGTSASCTKVRQLQRSEDTDSDSEDDDWDVDEHIKESTDGERAVEDGSLNDESATTARAVALALEETARLVALAEDCEAFGNHGQSEGVANHQDVLGDREKEYVQSGLGNSTSSNALPTGLFEDNSDRISIAKMVTLRTALQSGTFVHSEHSRKWCRLGTRSASHRVRVAQDLLQEPSQRRKKFREQRWQTTAKKVTEVAATDSLPNINTKNVTELFPLEIGSYVIVGTQKRFYIGEVLDMYRKGNSGRYDSLRTTNSLSNLKYLSLRVYLPLSMDHGRESEDEDEDCDPSSAYPQFSYQYKKVYGYLHTHAYATNILYHLGQHGPWGACPENMHLSSDAQKPWISLTGSKNACT</sequence>
<dbReference type="InterPro" id="IPR038765">
    <property type="entry name" value="Papain-like_cys_pep_sf"/>
</dbReference>
<evidence type="ECO:0000259" key="5">
    <source>
        <dbReference type="PROSITE" id="PS50600"/>
    </source>
</evidence>
<dbReference type="SUPFAM" id="SSF54001">
    <property type="entry name" value="Cysteine proteinases"/>
    <property type="match status" value="1"/>
</dbReference>
<dbReference type="Proteomes" id="UP000054007">
    <property type="component" value="Unassembled WGS sequence"/>
</dbReference>
<evidence type="ECO:0000256" key="4">
    <source>
        <dbReference type="SAM" id="MobiDB-lite"/>
    </source>
</evidence>
<dbReference type="OrthoDB" id="2436145at2759"/>
<evidence type="ECO:0000256" key="2">
    <source>
        <dbReference type="ARBA" id="ARBA00022670"/>
    </source>
</evidence>
<feature type="compositionally biased region" description="Basic and acidic residues" evidence="4">
    <location>
        <begin position="361"/>
        <end position="373"/>
    </location>
</feature>
<dbReference type="Gene3D" id="3.40.395.10">
    <property type="entry name" value="Adenoviral Proteinase, Chain A"/>
    <property type="match status" value="1"/>
</dbReference>
<evidence type="ECO:0000313" key="6">
    <source>
        <dbReference type="EMBL" id="KIY61999.1"/>
    </source>
</evidence>
<protein>
    <recommendedName>
        <fullName evidence="5">Ubiquitin-like protease family profile domain-containing protein</fullName>
    </recommendedName>
</protein>
<dbReference type="GO" id="GO:0008234">
    <property type="term" value="F:cysteine-type peptidase activity"/>
    <property type="evidence" value="ECO:0007669"/>
    <property type="project" value="InterPro"/>
</dbReference>
<dbReference type="EMBL" id="KN880838">
    <property type="protein sequence ID" value="KIY61999.1"/>
    <property type="molecule type" value="Genomic_DNA"/>
</dbReference>
<evidence type="ECO:0000256" key="1">
    <source>
        <dbReference type="ARBA" id="ARBA00005234"/>
    </source>
</evidence>
<evidence type="ECO:0000256" key="3">
    <source>
        <dbReference type="ARBA" id="ARBA00022801"/>
    </source>
</evidence>